<sequence length="158" mass="18553">MDLINALIEEKNSLFERIKAIDVLLKSFNVEIKKSTNHNQTEIVSDKKDKEIIKGLTDANRFLFVLKKHQRFMKVREIAEYLSKETGENIDNWIPKMSRKTRVLKNANKIVKYQVGTKNTNVFWGSPNWIDKNNEILKEYIYSNSNINNSKSDNLFDL</sequence>
<accession>A0A5S3N5V0</accession>
<name>A0A5S3N5V0_9FLAO</name>
<proteinExistence type="predicted"/>
<dbReference type="RefSeq" id="WP_138535693.1">
    <property type="nucleotide sequence ID" value="NZ_VANR01000004.1"/>
</dbReference>
<evidence type="ECO:0000313" key="2">
    <source>
        <dbReference type="Proteomes" id="UP000307140"/>
    </source>
</evidence>
<reference evidence="1 2" key="1">
    <citation type="submission" date="2019-05" db="EMBL/GenBank/DDBJ databases">
        <title>Polaribacter aestuariivivens sp. nov., isolated from a tidal flat.</title>
        <authorList>
            <person name="Yoon J.-H."/>
        </authorList>
    </citation>
    <scope>NUCLEOTIDE SEQUENCE [LARGE SCALE GENOMIC DNA]</scope>
    <source>
        <strain evidence="1 2">DBTF-3</strain>
    </source>
</reference>
<dbReference type="EMBL" id="VANR01000004">
    <property type="protein sequence ID" value="TMM29844.1"/>
    <property type="molecule type" value="Genomic_DNA"/>
</dbReference>
<protein>
    <submittedName>
        <fullName evidence="1">Uncharacterized protein</fullName>
    </submittedName>
</protein>
<organism evidence="1 2">
    <name type="scientific">Polaribacter aestuariivivens</name>
    <dbReference type="NCBI Taxonomy" id="2304626"/>
    <lineage>
        <taxon>Bacteria</taxon>
        <taxon>Pseudomonadati</taxon>
        <taxon>Bacteroidota</taxon>
        <taxon>Flavobacteriia</taxon>
        <taxon>Flavobacteriales</taxon>
        <taxon>Flavobacteriaceae</taxon>
    </lineage>
</organism>
<evidence type="ECO:0000313" key="1">
    <source>
        <dbReference type="EMBL" id="TMM29844.1"/>
    </source>
</evidence>
<keyword evidence="2" id="KW-1185">Reference proteome</keyword>
<dbReference type="AlphaFoldDB" id="A0A5S3N5V0"/>
<comment type="caution">
    <text evidence="1">The sequence shown here is derived from an EMBL/GenBank/DDBJ whole genome shotgun (WGS) entry which is preliminary data.</text>
</comment>
<dbReference type="Proteomes" id="UP000307140">
    <property type="component" value="Unassembled WGS sequence"/>
</dbReference>
<gene>
    <name evidence="1" type="ORF">FDT66_08195</name>
</gene>